<sequence>MSERIKAMMNKSILTSEDVAHLCKHAGLGGPLPLQDAPDGWKKDTIQRWAENTATRNRVAIPMSEF</sequence>
<name>A0A5B9QCB8_9BACT</name>
<proteinExistence type="predicted"/>
<keyword evidence="2" id="KW-1185">Reference proteome</keyword>
<evidence type="ECO:0000313" key="1">
    <source>
        <dbReference type="EMBL" id="QEG35260.1"/>
    </source>
</evidence>
<dbReference type="AlphaFoldDB" id="A0A5B9QCB8"/>
<dbReference type="RefSeq" id="WP_148073793.1">
    <property type="nucleotide sequence ID" value="NZ_CP042913.1"/>
</dbReference>
<reference evidence="1 2" key="1">
    <citation type="submission" date="2019-08" db="EMBL/GenBank/DDBJ databases">
        <title>Deep-cultivation of Planctomycetes and their phenomic and genomic characterization uncovers novel biology.</title>
        <authorList>
            <person name="Wiegand S."/>
            <person name="Jogler M."/>
            <person name="Boedeker C."/>
            <person name="Pinto D."/>
            <person name="Vollmers J."/>
            <person name="Rivas-Marin E."/>
            <person name="Kohn T."/>
            <person name="Peeters S.H."/>
            <person name="Heuer A."/>
            <person name="Rast P."/>
            <person name="Oberbeckmann S."/>
            <person name="Bunk B."/>
            <person name="Jeske O."/>
            <person name="Meyerdierks A."/>
            <person name="Storesund J.E."/>
            <person name="Kallscheuer N."/>
            <person name="Luecker S."/>
            <person name="Lage O.M."/>
            <person name="Pohl T."/>
            <person name="Merkel B.J."/>
            <person name="Hornburger P."/>
            <person name="Mueller R.-W."/>
            <person name="Bruemmer F."/>
            <person name="Labrenz M."/>
            <person name="Spormann A.M."/>
            <person name="Op den Camp H."/>
            <person name="Overmann J."/>
            <person name="Amann R."/>
            <person name="Jetten M.S.M."/>
            <person name="Mascher T."/>
            <person name="Medema M.H."/>
            <person name="Devos D.P."/>
            <person name="Kaster A.-K."/>
            <person name="Ovreas L."/>
            <person name="Rohde M."/>
            <person name="Galperin M.Y."/>
            <person name="Jogler C."/>
        </authorList>
    </citation>
    <scope>NUCLEOTIDE SEQUENCE [LARGE SCALE GENOMIC DNA]</scope>
    <source>
        <strain evidence="1 2">Pr1d</strain>
    </source>
</reference>
<dbReference type="KEGG" id="bgok:Pr1d_25550"/>
<dbReference type="EMBL" id="CP042913">
    <property type="protein sequence ID" value="QEG35260.1"/>
    <property type="molecule type" value="Genomic_DNA"/>
</dbReference>
<protein>
    <submittedName>
        <fullName evidence="1">Uncharacterized protein</fullName>
    </submittedName>
</protein>
<organism evidence="1 2">
    <name type="scientific">Bythopirellula goksoeyrii</name>
    <dbReference type="NCBI Taxonomy" id="1400387"/>
    <lineage>
        <taxon>Bacteria</taxon>
        <taxon>Pseudomonadati</taxon>
        <taxon>Planctomycetota</taxon>
        <taxon>Planctomycetia</taxon>
        <taxon>Pirellulales</taxon>
        <taxon>Lacipirellulaceae</taxon>
        <taxon>Bythopirellula</taxon>
    </lineage>
</organism>
<dbReference type="Proteomes" id="UP000323917">
    <property type="component" value="Chromosome"/>
</dbReference>
<accession>A0A5B9QCB8</accession>
<gene>
    <name evidence="1" type="ORF">Pr1d_25550</name>
</gene>
<evidence type="ECO:0000313" key="2">
    <source>
        <dbReference type="Proteomes" id="UP000323917"/>
    </source>
</evidence>